<evidence type="ECO:0000259" key="2">
    <source>
        <dbReference type="Pfam" id="PF01498"/>
    </source>
</evidence>
<feature type="compositionally biased region" description="Polar residues" evidence="1">
    <location>
        <begin position="849"/>
        <end position="870"/>
    </location>
</feature>
<accession>A0ABY6KS97</accession>
<gene>
    <name evidence="4" type="ORF">LAZ67_7003182</name>
</gene>
<feature type="compositionally biased region" description="Polar residues" evidence="1">
    <location>
        <begin position="889"/>
        <end position="898"/>
    </location>
</feature>
<feature type="compositionally biased region" description="Polar residues" evidence="1">
    <location>
        <begin position="990"/>
        <end position="1014"/>
    </location>
</feature>
<dbReference type="Gene3D" id="2.10.90.10">
    <property type="entry name" value="Cystine-knot cytokines"/>
    <property type="match status" value="1"/>
</dbReference>
<dbReference type="Gene3D" id="3.30.420.10">
    <property type="entry name" value="Ribonuclease H-like superfamily/Ribonuclease H"/>
    <property type="match status" value="1"/>
</dbReference>
<feature type="region of interest" description="Disordered" evidence="1">
    <location>
        <begin position="75"/>
        <end position="648"/>
    </location>
</feature>
<dbReference type="InterPro" id="IPR002492">
    <property type="entry name" value="Transposase_Tc1-like"/>
</dbReference>
<dbReference type="InterPro" id="IPR041426">
    <property type="entry name" value="Mos1_HTH"/>
</dbReference>
<protein>
    <recommendedName>
        <fullName evidence="6">Transposase</fullName>
    </recommendedName>
</protein>
<dbReference type="Pfam" id="PF17906">
    <property type="entry name" value="HTH_48"/>
    <property type="match status" value="1"/>
</dbReference>
<proteinExistence type="predicted"/>
<reference evidence="4 5" key="1">
    <citation type="submission" date="2022-01" db="EMBL/GenBank/DDBJ databases">
        <title>A chromosomal length assembly of Cordylochernes scorpioides.</title>
        <authorList>
            <person name="Zeh D."/>
            <person name="Zeh J."/>
        </authorList>
    </citation>
    <scope>NUCLEOTIDE SEQUENCE [LARGE SCALE GENOMIC DNA]</scope>
    <source>
        <strain evidence="4">IN4F17</strain>
        <tissue evidence="4">Whole Body</tissue>
    </source>
</reference>
<dbReference type="PANTHER" id="PTHR46060">
    <property type="entry name" value="MARINER MOS1 TRANSPOSASE-LIKE PROTEIN"/>
    <property type="match status" value="1"/>
</dbReference>
<evidence type="ECO:0008006" key="6">
    <source>
        <dbReference type="Google" id="ProtNLM"/>
    </source>
</evidence>
<evidence type="ECO:0000256" key="1">
    <source>
        <dbReference type="SAM" id="MobiDB-lite"/>
    </source>
</evidence>
<organism evidence="4 5">
    <name type="scientific">Cordylochernes scorpioides</name>
    <dbReference type="NCBI Taxonomy" id="51811"/>
    <lineage>
        <taxon>Eukaryota</taxon>
        <taxon>Metazoa</taxon>
        <taxon>Ecdysozoa</taxon>
        <taxon>Arthropoda</taxon>
        <taxon>Chelicerata</taxon>
        <taxon>Arachnida</taxon>
        <taxon>Pseudoscorpiones</taxon>
        <taxon>Cheliferoidea</taxon>
        <taxon>Chernetidae</taxon>
        <taxon>Cordylochernes</taxon>
    </lineage>
</organism>
<feature type="compositionally biased region" description="Low complexity" evidence="1">
    <location>
        <begin position="958"/>
        <end position="971"/>
    </location>
</feature>
<dbReference type="InterPro" id="IPR036397">
    <property type="entry name" value="RNaseH_sf"/>
</dbReference>
<feature type="compositionally biased region" description="Polar residues" evidence="1">
    <location>
        <begin position="972"/>
        <end position="982"/>
    </location>
</feature>
<evidence type="ECO:0000259" key="3">
    <source>
        <dbReference type="Pfam" id="PF17906"/>
    </source>
</evidence>
<dbReference type="SUPFAM" id="SSF57501">
    <property type="entry name" value="Cystine-knot cytokines"/>
    <property type="match status" value="1"/>
</dbReference>
<evidence type="ECO:0000313" key="4">
    <source>
        <dbReference type="EMBL" id="UYV70475.1"/>
    </source>
</evidence>
<dbReference type="Pfam" id="PF01498">
    <property type="entry name" value="HTH_Tnp_Tc3_2"/>
    <property type="match status" value="1"/>
</dbReference>
<feature type="domain" description="Mos1 transposase HTH" evidence="3">
    <location>
        <begin position="1192"/>
        <end position="1236"/>
    </location>
</feature>
<evidence type="ECO:0000313" key="5">
    <source>
        <dbReference type="Proteomes" id="UP001235939"/>
    </source>
</evidence>
<feature type="compositionally biased region" description="Pro residues" evidence="1">
    <location>
        <begin position="802"/>
        <end position="815"/>
    </location>
</feature>
<dbReference type="EMBL" id="CP092869">
    <property type="protein sequence ID" value="UYV70475.1"/>
    <property type="molecule type" value="Genomic_DNA"/>
</dbReference>
<feature type="region of interest" description="Disordered" evidence="1">
    <location>
        <begin position="840"/>
        <end position="1031"/>
    </location>
</feature>
<feature type="domain" description="Transposase Tc1-like" evidence="2">
    <location>
        <begin position="1282"/>
        <end position="1340"/>
    </location>
</feature>
<dbReference type="Gene3D" id="1.10.10.1450">
    <property type="match status" value="1"/>
</dbReference>
<feature type="compositionally biased region" description="Pro residues" evidence="1">
    <location>
        <begin position="170"/>
        <end position="646"/>
    </location>
</feature>
<sequence length="1465" mass="164005">MLYRPLLQMHVPPSASRVHTIPTSNHGKEHSITQVTPSSPPQPPITSISPSDLRPASPIFQPQLVQVHQIPATSLSESKTHPPAPIQPAVNQIGQPGGFHHSNIHSGQTPSKVHGPQQETPRRPLPPAQQSVPCFDQDHSGQSPRFPPPSSHIVSGAPLPHHPTTHPVPSFQPPIPQPHPPKVHPVPPPQPFLPQRPTLHPPPQLQPPKVHPVPPPQLQPFPPQPPKVHPVPPPPPQLQPFPPQRPKVHPVPPPPPQPQPIQPPKVHPVPPPPPQLQPFPPQPPKVHPVPPPQLQPFPPQPPKVHPVPPPPPQLQPFPPQRPKVHPVPPSPPQLQPFPPQPPKVHPVPPPPPQLQPFPPQPPKVHPVPPPPPQLQPFPPHPPKVHPVPPPPPQLQPFPPQPPKVHPVPPPQLQPFPPQPPKVHPVPPPPPQLQPFPPQPPKVHPVPPPQLQPFPPQPPKPPKVHPVPPPPPQLQPFPPQPPKVHPVPPPQLQPFPPQRPKVHPVPPPQLQPFPPQRPKVHPVPPPPPQPQPIQPPKVHPVPPPQLQPFPPQPPKVHPVPPPPPQLQPFPPQRPKVHPVPPPPPQPQPIQPPKVHPVPPPQLQPFPPQRPKVHPVPPPPPQPQPIQPPKLPKVHPVPPPQLQPFPPQRPKDNFLNSQPYVLISNFSLHHLKPQQCHLLNSSLFLLFLNLLQYSQVHLRPCRYNLLKHINLLSFSLCLPFLNIVPHRRLNLLKYILHLLHFHNSQLSLNLLNSNQPLHQFLNLLNSNQPLHQFLNLYHPTLPRPPSVHQKDQKSIFKEQHILQRPPPSQEPSPPCPPNSFTILEDIGDDIKKDEIPSIIQPFPQISIPQFNSQRLRPPSSSITTSGQSQNPTDHGGSDKSENVAVPPQINIIDNNRIVNQQKDRPQSSHRGDDSTRQTSLQGLEQPREFRGHQRMSHSQKGSPQRRPQFPRGRIAGPSAQLTQGPQPGLPQRPNIQISISSVPQSHPPLPSFEQSTASPASAISKSEIQSLKQGSSLKVRDSREKSTRAPKQPTSCILAGKNFCLMTPEYPSVTVKQVLQQHKEIQEIYKDLQMGAAETYEPSDSTTCRSEVQEVSPGWARTHRSGRWFLVVNTDKFPQNVRLDTCTGLDSNDCLYWTFQHGLPLWNCSGSPQDVSAEFQGHVWIGNNKIVNVIPRVVFFLSSINDVTEMEDQRICIKFCVKNGFKGAENFWMLQTAYGNAVMSRRRVFEWYKRFKEGREETADNERFGRPSTSTTPEKVDMVLELSDVSTCGSAYPSTSSGGPTSHFTAILQHVLDTLDHSISTRTISRRLVANGLHSCRPLRRLPLTPPNRRQRLEWCRARSTWMTEWHRVVFSDESRFCLSSDSRCVRVWRRRGERSNPAAIVERPTVRQRGIMVWGAIAYDSRSPLLRIQGTMTAQRYVDDVLRPVTLPYLQGVSNALYQQDNVRPHTARISQQALQDVQMLP</sequence>
<dbReference type="InterPro" id="IPR052709">
    <property type="entry name" value="Transposase-MT_Hybrid"/>
</dbReference>
<feature type="compositionally biased region" description="Basic and acidic residues" evidence="1">
    <location>
        <begin position="899"/>
        <end position="913"/>
    </location>
</feature>
<dbReference type="Proteomes" id="UP001235939">
    <property type="component" value="Chromosome 07"/>
</dbReference>
<feature type="compositionally biased region" description="Basic and acidic residues" evidence="1">
    <location>
        <begin position="1016"/>
        <end position="1025"/>
    </location>
</feature>
<dbReference type="InterPro" id="IPR029034">
    <property type="entry name" value="Cystine-knot_cytokine"/>
</dbReference>
<feature type="region of interest" description="Disordered" evidence="1">
    <location>
        <begin position="800"/>
        <end position="821"/>
    </location>
</feature>
<feature type="region of interest" description="Disordered" evidence="1">
    <location>
        <begin position="13"/>
        <end position="54"/>
    </location>
</feature>
<dbReference type="PANTHER" id="PTHR46060:SF3">
    <property type="entry name" value="PROTEIN GVQW3"/>
    <property type="match status" value="1"/>
</dbReference>
<name>A0ABY6KS97_9ARAC</name>
<keyword evidence="5" id="KW-1185">Reference proteome</keyword>